<keyword evidence="1" id="KW-0285">Flavoprotein</keyword>
<comment type="caution">
    <text evidence="5">The sequence shown here is derived from an EMBL/GenBank/DDBJ whole genome shotgun (WGS) entry which is preliminary data.</text>
</comment>
<dbReference type="EMBL" id="JACHNU010000002">
    <property type="protein sequence ID" value="MBB4662213.1"/>
    <property type="molecule type" value="Genomic_DNA"/>
</dbReference>
<evidence type="ECO:0000256" key="1">
    <source>
        <dbReference type="ARBA" id="ARBA00022630"/>
    </source>
</evidence>
<feature type="domain" description="FAD/NAD(P)-binding" evidence="4">
    <location>
        <begin position="6"/>
        <end position="289"/>
    </location>
</feature>
<accession>A0A840IDA9</accession>
<evidence type="ECO:0000313" key="6">
    <source>
        <dbReference type="Proteomes" id="UP000585272"/>
    </source>
</evidence>
<comment type="catalytic activity">
    <reaction evidence="3">
        <text>[thioredoxin]-dithiol + NADP(+) = [thioredoxin]-disulfide + NADPH + H(+)</text>
        <dbReference type="Rhea" id="RHEA:20345"/>
        <dbReference type="Rhea" id="RHEA-COMP:10698"/>
        <dbReference type="Rhea" id="RHEA-COMP:10700"/>
        <dbReference type="ChEBI" id="CHEBI:15378"/>
        <dbReference type="ChEBI" id="CHEBI:29950"/>
        <dbReference type="ChEBI" id="CHEBI:50058"/>
        <dbReference type="ChEBI" id="CHEBI:57783"/>
        <dbReference type="ChEBI" id="CHEBI:58349"/>
        <dbReference type="EC" id="1.8.1.9"/>
    </reaction>
</comment>
<evidence type="ECO:0000256" key="2">
    <source>
        <dbReference type="ARBA" id="ARBA00023002"/>
    </source>
</evidence>
<evidence type="ECO:0000256" key="3">
    <source>
        <dbReference type="ARBA" id="ARBA00048132"/>
    </source>
</evidence>
<dbReference type="PRINTS" id="PR00469">
    <property type="entry name" value="PNDRDTASEII"/>
</dbReference>
<name>A0A840IDA9_9ACTN</name>
<protein>
    <submittedName>
        <fullName evidence="5">Thioredoxin reductase</fullName>
    </submittedName>
</protein>
<dbReference type="PRINTS" id="PR00368">
    <property type="entry name" value="FADPNR"/>
</dbReference>
<dbReference type="SUPFAM" id="SSF51905">
    <property type="entry name" value="FAD/NAD(P)-binding domain"/>
    <property type="match status" value="1"/>
</dbReference>
<keyword evidence="6" id="KW-1185">Reference proteome</keyword>
<dbReference type="InterPro" id="IPR036188">
    <property type="entry name" value="FAD/NAD-bd_sf"/>
</dbReference>
<dbReference type="Pfam" id="PF07992">
    <property type="entry name" value="Pyr_redox_2"/>
    <property type="match status" value="1"/>
</dbReference>
<gene>
    <name evidence="5" type="ORF">BDZ31_001799</name>
</gene>
<dbReference type="GO" id="GO:0004791">
    <property type="term" value="F:thioredoxin-disulfide reductase (NADPH) activity"/>
    <property type="evidence" value="ECO:0007669"/>
    <property type="project" value="UniProtKB-EC"/>
</dbReference>
<evidence type="ECO:0000313" key="5">
    <source>
        <dbReference type="EMBL" id="MBB4662213.1"/>
    </source>
</evidence>
<dbReference type="Proteomes" id="UP000585272">
    <property type="component" value="Unassembled WGS sequence"/>
</dbReference>
<dbReference type="InterPro" id="IPR023753">
    <property type="entry name" value="FAD/NAD-binding_dom"/>
</dbReference>
<proteinExistence type="predicted"/>
<keyword evidence="2" id="KW-0560">Oxidoreductase</keyword>
<evidence type="ECO:0000259" key="4">
    <source>
        <dbReference type="Pfam" id="PF07992"/>
    </source>
</evidence>
<dbReference type="RefSeq" id="WP_183341240.1">
    <property type="nucleotide sequence ID" value="NZ_JACHNU010000002.1"/>
</dbReference>
<dbReference type="InterPro" id="IPR050097">
    <property type="entry name" value="Ferredoxin-NADP_redctase_2"/>
</dbReference>
<reference evidence="5 6" key="1">
    <citation type="submission" date="2020-08" db="EMBL/GenBank/DDBJ databases">
        <title>Genomic Encyclopedia of Archaeal and Bacterial Type Strains, Phase II (KMG-II): from individual species to whole genera.</title>
        <authorList>
            <person name="Goeker M."/>
        </authorList>
    </citation>
    <scope>NUCLEOTIDE SEQUENCE [LARGE SCALE GENOMIC DNA]</scope>
    <source>
        <strain evidence="5 6">DSM 23288</strain>
    </source>
</reference>
<dbReference type="AlphaFoldDB" id="A0A840IDA9"/>
<organism evidence="5 6">
    <name type="scientific">Conexibacter arvalis</name>
    <dbReference type="NCBI Taxonomy" id="912552"/>
    <lineage>
        <taxon>Bacteria</taxon>
        <taxon>Bacillati</taxon>
        <taxon>Actinomycetota</taxon>
        <taxon>Thermoleophilia</taxon>
        <taxon>Solirubrobacterales</taxon>
        <taxon>Conexibacteraceae</taxon>
        <taxon>Conexibacter</taxon>
    </lineage>
</organism>
<sequence length="319" mass="33152">MDTTWDCIVVGGGAAGLSAALALGRARRRTLVVDAGAQSNLPAHGIGGLLGHDGRPPAELYALGRRELAAYPSVEVRDGEVVAGERRDGGGFQLELADGRRETARRVLLATGMDYRPPELPGIAERWGRSVFHCPFCHGWEVRERPLAVLDRGEDGARRAVLLRSWSDEVTLLADGPAGLSDDDARRLDALGVTVDERPVAGLRGTGDALEAVEFADGGELRCEGLLVPVTLHQRSPLAEQLGAVSASAGLAADAVVVDPFNQTDVPGLAAAGDLTGAMPSVANAVAAGAQAAAFVVHGLMDEQAAGEPVGVSDDRARR</sequence>
<dbReference type="Gene3D" id="3.50.50.60">
    <property type="entry name" value="FAD/NAD(P)-binding domain"/>
    <property type="match status" value="2"/>
</dbReference>
<dbReference type="PANTHER" id="PTHR48105">
    <property type="entry name" value="THIOREDOXIN REDUCTASE 1-RELATED-RELATED"/>
    <property type="match status" value="1"/>
</dbReference>